<proteinExistence type="predicted"/>
<evidence type="ECO:0000313" key="3">
    <source>
        <dbReference type="EMBL" id="MFC7098412.1"/>
    </source>
</evidence>
<feature type="transmembrane region" description="Helical" evidence="2">
    <location>
        <begin position="113"/>
        <end position="144"/>
    </location>
</feature>
<feature type="transmembrane region" description="Helical" evidence="2">
    <location>
        <begin position="314"/>
        <end position="335"/>
    </location>
</feature>
<organism evidence="3 4">
    <name type="scientific">Halobaculum marinum</name>
    <dbReference type="NCBI Taxonomy" id="3031996"/>
    <lineage>
        <taxon>Archaea</taxon>
        <taxon>Methanobacteriati</taxon>
        <taxon>Methanobacteriota</taxon>
        <taxon>Stenosarchaea group</taxon>
        <taxon>Halobacteria</taxon>
        <taxon>Halobacteriales</taxon>
        <taxon>Haloferacaceae</taxon>
        <taxon>Halobaculum</taxon>
    </lineage>
</organism>
<dbReference type="Pfam" id="PF24400">
    <property type="entry name" value="DUF7544"/>
    <property type="match status" value="1"/>
</dbReference>
<evidence type="ECO:0000313" key="4">
    <source>
        <dbReference type="Proteomes" id="UP001596388"/>
    </source>
</evidence>
<keyword evidence="2" id="KW-1133">Transmembrane helix</keyword>
<dbReference type="InterPro" id="IPR055966">
    <property type="entry name" value="DUF7544"/>
</dbReference>
<keyword evidence="4" id="KW-1185">Reference proteome</keyword>
<evidence type="ECO:0000256" key="2">
    <source>
        <dbReference type="SAM" id="Phobius"/>
    </source>
</evidence>
<feature type="transmembrane region" description="Helical" evidence="2">
    <location>
        <begin position="165"/>
        <end position="189"/>
    </location>
</feature>
<sequence length="449" mass="45628">MSWHGVDAVDDAIDVTREFLFPARLGRWARMAVVSLFTSGGGGTAQIASNAGRLGAQFAGSGGVPSSPGSAAAVASLLVALPALAFAAAPTLGPLPAPLQQGVPTPGPGALGIVGFLIAAFLLLLVLALVLISPAFQFVLVDAIARDDLRLRRDVRAHFVNGLRLLGFQIGLAAAFIVPPAAIVAGAILSGTSADAVASSPLALVGIAAVVVVYVLAFAFLSRFTVEFVVPAMVADGGGVIDGWRRIWSLLRGQLMQTVVYIVMHWLVGIGISIVSLVLTLLGMVVVGVIAGVVGLAVGALAGGATGTDLGVGVGFLAGTLVGVPLFVVAVAAPVSVLTLTVKRSYELAALGRFSERLNLVDRYREHGDDGGDVESALRTGADADDENDDHDDDGGSASLGDSGEDDGDDGDDGDDFGGFVASGVEDDDPDAPTEDDGAAADDRDRRNE</sequence>
<comment type="caution">
    <text evidence="3">The sequence shown here is derived from an EMBL/GenBank/DDBJ whole genome shotgun (WGS) entry which is preliminary data.</text>
</comment>
<feature type="transmembrane region" description="Helical" evidence="2">
    <location>
        <begin position="201"/>
        <end position="221"/>
    </location>
</feature>
<evidence type="ECO:0000256" key="1">
    <source>
        <dbReference type="SAM" id="MobiDB-lite"/>
    </source>
</evidence>
<dbReference type="RefSeq" id="WP_276237078.1">
    <property type="nucleotide sequence ID" value="NZ_CP119989.1"/>
</dbReference>
<feature type="compositionally biased region" description="Acidic residues" evidence="1">
    <location>
        <begin position="383"/>
        <end position="395"/>
    </location>
</feature>
<evidence type="ECO:0008006" key="5">
    <source>
        <dbReference type="Google" id="ProtNLM"/>
    </source>
</evidence>
<keyword evidence="2" id="KW-0472">Membrane</keyword>
<feature type="transmembrane region" description="Helical" evidence="2">
    <location>
        <begin position="255"/>
        <end position="275"/>
    </location>
</feature>
<dbReference type="Proteomes" id="UP001596388">
    <property type="component" value="Unassembled WGS sequence"/>
</dbReference>
<feature type="transmembrane region" description="Helical" evidence="2">
    <location>
        <begin position="71"/>
        <end position="93"/>
    </location>
</feature>
<name>A0ABD5X498_9EURY</name>
<feature type="transmembrane region" description="Helical" evidence="2">
    <location>
        <begin position="281"/>
        <end position="302"/>
    </location>
</feature>
<dbReference type="EMBL" id="JBHTAG010000003">
    <property type="protein sequence ID" value="MFC7098412.1"/>
    <property type="molecule type" value="Genomic_DNA"/>
</dbReference>
<accession>A0ABD5X498</accession>
<protein>
    <recommendedName>
        <fullName evidence="5">Membrane domain of glycerophosphoryl diester phosphodiesterase</fullName>
    </recommendedName>
</protein>
<dbReference type="AlphaFoldDB" id="A0ABD5X498"/>
<feature type="compositionally biased region" description="Acidic residues" evidence="1">
    <location>
        <begin position="403"/>
        <end position="416"/>
    </location>
</feature>
<dbReference type="GeneID" id="79270660"/>
<keyword evidence="2" id="KW-0812">Transmembrane</keyword>
<feature type="compositionally biased region" description="Acidic residues" evidence="1">
    <location>
        <begin position="425"/>
        <end position="440"/>
    </location>
</feature>
<feature type="region of interest" description="Disordered" evidence="1">
    <location>
        <begin position="369"/>
        <end position="449"/>
    </location>
</feature>
<gene>
    <name evidence="3" type="ORF">ACFQKD_13975</name>
</gene>
<reference evidence="3 4" key="1">
    <citation type="journal article" date="2019" name="Int. J. Syst. Evol. Microbiol.">
        <title>The Global Catalogue of Microorganisms (GCM) 10K type strain sequencing project: providing services to taxonomists for standard genome sequencing and annotation.</title>
        <authorList>
            <consortium name="The Broad Institute Genomics Platform"/>
            <consortium name="The Broad Institute Genome Sequencing Center for Infectious Disease"/>
            <person name="Wu L."/>
            <person name="Ma J."/>
        </authorList>
    </citation>
    <scope>NUCLEOTIDE SEQUENCE [LARGE SCALE GENOMIC DNA]</scope>
    <source>
        <strain evidence="3 4">DT55</strain>
    </source>
</reference>